<dbReference type="PANTHER" id="PTHR23272">
    <property type="entry name" value="BED FINGER-RELATED"/>
    <property type="match status" value="1"/>
</dbReference>
<name>A0A2P6SGA5_ROSCH</name>
<dbReference type="STRING" id="74649.A0A2P6SGA5"/>
<protein>
    <submittedName>
        <fullName evidence="2">Putative HAT dimerization domain, ribonuclease H-like domain-containing protein</fullName>
    </submittedName>
</protein>
<keyword evidence="3" id="KW-1185">Reference proteome</keyword>
<dbReference type="Pfam" id="PF05699">
    <property type="entry name" value="Dimer_Tnp_hAT"/>
    <property type="match status" value="1"/>
</dbReference>
<dbReference type="Gramene" id="PRQ57698">
    <property type="protein sequence ID" value="PRQ57698"/>
    <property type="gene ID" value="RchiOBHm_Chr1g0351191"/>
</dbReference>
<accession>A0A2P6SGA5</accession>
<dbReference type="OMA" id="SHICLTH"/>
<dbReference type="Proteomes" id="UP000238479">
    <property type="component" value="Chromosome 1"/>
</dbReference>
<comment type="caution">
    <text evidence="2">The sequence shown here is derived from an EMBL/GenBank/DDBJ whole genome shotgun (WGS) entry which is preliminary data.</text>
</comment>
<dbReference type="PANTHER" id="PTHR23272:SF193">
    <property type="entry name" value="OS07G0624100 PROTEIN"/>
    <property type="match status" value="1"/>
</dbReference>
<dbReference type="InterPro" id="IPR012337">
    <property type="entry name" value="RNaseH-like_sf"/>
</dbReference>
<gene>
    <name evidence="2" type="ORF">RchiOBHm_Chr1g0351191</name>
</gene>
<evidence type="ECO:0000313" key="2">
    <source>
        <dbReference type="EMBL" id="PRQ57698.1"/>
    </source>
</evidence>
<evidence type="ECO:0000259" key="1">
    <source>
        <dbReference type="Pfam" id="PF05699"/>
    </source>
</evidence>
<organism evidence="2 3">
    <name type="scientific">Rosa chinensis</name>
    <name type="common">China rose</name>
    <dbReference type="NCBI Taxonomy" id="74649"/>
    <lineage>
        <taxon>Eukaryota</taxon>
        <taxon>Viridiplantae</taxon>
        <taxon>Streptophyta</taxon>
        <taxon>Embryophyta</taxon>
        <taxon>Tracheophyta</taxon>
        <taxon>Spermatophyta</taxon>
        <taxon>Magnoliopsida</taxon>
        <taxon>eudicotyledons</taxon>
        <taxon>Gunneridae</taxon>
        <taxon>Pentapetalae</taxon>
        <taxon>rosids</taxon>
        <taxon>fabids</taxon>
        <taxon>Rosales</taxon>
        <taxon>Rosaceae</taxon>
        <taxon>Rosoideae</taxon>
        <taxon>Rosoideae incertae sedis</taxon>
        <taxon>Rosa</taxon>
    </lineage>
</organism>
<reference evidence="2 3" key="1">
    <citation type="journal article" date="2018" name="Nat. Genet.">
        <title>The Rosa genome provides new insights in the design of modern roses.</title>
        <authorList>
            <person name="Bendahmane M."/>
        </authorList>
    </citation>
    <scope>NUCLEOTIDE SEQUENCE [LARGE SCALE GENOMIC DNA]</scope>
    <source>
        <strain evidence="3">cv. Old Blush</strain>
    </source>
</reference>
<dbReference type="AlphaFoldDB" id="A0A2P6SGA5"/>
<sequence length="236" mass="26583">MNQLLLVALVLDPRFKLKNISHICLTHLQFDATEANAKANEVKELLVCLTDLYRSSTNASSKSKSSRSSTGTSCVVSSSTKAIATSSKSKEKSKKMSGKMAEMLEGWQRALTESDEVVVESEVDRYLLDPMENPKDEDWQLLEWWKINGCKYPNLALVTRDVLAIQVSTVASESSFRTGGRVIDPFRSSLTPKSVEALICLQNWIKKRNQSDIEYYPSLEKLEFYEKMEIDVAKGK</sequence>
<dbReference type="EMBL" id="PDCK01000039">
    <property type="protein sequence ID" value="PRQ57698.1"/>
    <property type="molecule type" value="Genomic_DNA"/>
</dbReference>
<dbReference type="SUPFAM" id="SSF53098">
    <property type="entry name" value="Ribonuclease H-like"/>
    <property type="match status" value="1"/>
</dbReference>
<proteinExistence type="predicted"/>
<dbReference type="GO" id="GO:0046983">
    <property type="term" value="F:protein dimerization activity"/>
    <property type="evidence" value="ECO:0007669"/>
    <property type="project" value="InterPro"/>
</dbReference>
<feature type="domain" description="HAT C-terminal dimerisation" evidence="1">
    <location>
        <begin position="122"/>
        <end position="205"/>
    </location>
</feature>
<evidence type="ECO:0000313" key="3">
    <source>
        <dbReference type="Proteomes" id="UP000238479"/>
    </source>
</evidence>
<dbReference type="InterPro" id="IPR008906">
    <property type="entry name" value="HATC_C_dom"/>
</dbReference>